<dbReference type="EMBL" id="CP014578">
    <property type="protein sequence ID" value="ANB73714.1"/>
    <property type="molecule type" value="Genomic_DNA"/>
</dbReference>
<keyword evidence="1" id="KW-0812">Transmembrane</keyword>
<dbReference type="Proteomes" id="UP000076852">
    <property type="component" value="Chromosome 1"/>
</dbReference>
<organism evidence="2 3">
    <name type="scientific">Paraburkholderia phytofirmans OLGA172</name>
    <dbReference type="NCBI Taxonomy" id="1417228"/>
    <lineage>
        <taxon>Bacteria</taxon>
        <taxon>Pseudomonadati</taxon>
        <taxon>Pseudomonadota</taxon>
        <taxon>Betaproteobacteria</taxon>
        <taxon>Burkholderiales</taxon>
        <taxon>Burkholderiaceae</taxon>
        <taxon>Paraburkholderia</taxon>
    </lineage>
</organism>
<sequence>MTKSRKSLPLKRGAVHGGTRQVPLVELVRLFATESVAVRLSVLLCALGGEIILNALMCLMRLSLVAMVLFATSEGMKHGVLALL</sequence>
<evidence type="ECO:0000313" key="2">
    <source>
        <dbReference type="EMBL" id="ANB73714.1"/>
    </source>
</evidence>
<protein>
    <submittedName>
        <fullName evidence="2">Uncharacterized protein</fullName>
    </submittedName>
</protein>
<proteinExistence type="predicted"/>
<gene>
    <name evidence="2" type="ORF">AYM40_16140</name>
</gene>
<dbReference type="KEGG" id="buz:AYM40_16140"/>
<keyword evidence="1" id="KW-0472">Membrane</keyword>
<feature type="transmembrane region" description="Helical" evidence="1">
    <location>
        <begin position="51"/>
        <end position="71"/>
    </location>
</feature>
<name>A0A160FMN7_9BURK</name>
<keyword evidence="3" id="KW-1185">Reference proteome</keyword>
<dbReference type="AlphaFoldDB" id="A0A160FMN7"/>
<reference evidence="2 3" key="1">
    <citation type="journal article" date="2016" name="Gene">
        <title>PacBio SMRT assembly of a complex multi-replicon genome reveals chlorocatechol degradative operon in a region of genome plasticity.</title>
        <authorList>
            <person name="Ricker N."/>
            <person name="Shen S.Y."/>
            <person name="Goordial J."/>
            <person name="Jin S."/>
            <person name="Fulthorpe R.R."/>
        </authorList>
    </citation>
    <scope>NUCLEOTIDE SEQUENCE [LARGE SCALE GENOMIC DNA]</scope>
    <source>
        <strain evidence="2 3">OLGA172</strain>
    </source>
</reference>
<evidence type="ECO:0000256" key="1">
    <source>
        <dbReference type="SAM" id="Phobius"/>
    </source>
</evidence>
<accession>A0A160FMN7</accession>
<keyword evidence="1" id="KW-1133">Transmembrane helix</keyword>
<evidence type="ECO:0000313" key="3">
    <source>
        <dbReference type="Proteomes" id="UP000076852"/>
    </source>
</evidence>